<evidence type="ECO:0000256" key="1">
    <source>
        <dbReference type="ARBA" id="ARBA00022630"/>
    </source>
</evidence>
<name>A0A7C5L6V1_AQUAO</name>
<gene>
    <name evidence="4" type="ORF">ENJ61_02675</name>
</gene>
<dbReference type="PROSITE" id="PS51257">
    <property type="entry name" value="PROKAR_LIPOPROTEIN"/>
    <property type="match status" value="1"/>
</dbReference>
<dbReference type="PRINTS" id="PR00469">
    <property type="entry name" value="PNDRDTASEII"/>
</dbReference>
<dbReference type="EMBL" id="DRNB01000100">
    <property type="protein sequence ID" value="HHJ63788.1"/>
    <property type="molecule type" value="Genomic_DNA"/>
</dbReference>
<organism evidence="4">
    <name type="scientific">Aquifex aeolicus</name>
    <dbReference type="NCBI Taxonomy" id="63363"/>
    <lineage>
        <taxon>Bacteria</taxon>
        <taxon>Pseudomonadati</taxon>
        <taxon>Aquificota</taxon>
        <taxon>Aquificia</taxon>
        <taxon>Aquificales</taxon>
        <taxon>Aquificaceae</taxon>
        <taxon>Aquifex</taxon>
    </lineage>
</organism>
<dbReference type="PANTHER" id="PTHR48105">
    <property type="entry name" value="THIOREDOXIN REDUCTASE 1-RELATED-RELATED"/>
    <property type="match status" value="1"/>
</dbReference>
<dbReference type="GO" id="GO:0016491">
    <property type="term" value="F:oxidoreductase activity"/>
    <property type="evidence" value="ECO:0007669"/>
    <property type="project" value="UniProtKB-KW"/>
</dbReference>
<dbReference type="AlphaFoldDB" id="A0A7C5L6V1"/>
<dbReference type="InterPro" id="IPR023753">
    <property type="entry name" value="FAD/NAD-binding_dom"/>
</dbReference>
<keyword evidence="1" id="KW-0285">Flavoprotein</keyword>
<sequence length="202" mass="22117">MRYDVIVIGGGASGLACVLTLASARGRGWEWAEDRRYLLLDTGRSDMNRALFKNVPGVEEGTYGRDLLKKLEEQVRRWGGVDFLQEKAVKVEGEKGNFRVLSEGGREFTSEFVVLATGFHRFDIECEGVRVVENTRSPKPGRIMIEHDGSYRVRDGLFVAGLLAGVSSMFATAAGSGVQVAIDILSEWAGSPVVVHDVPPED</sequence>
<reference evidence="4" key="1">
    <citation type="journal article" date="2020" name="mSystems">
        <title>Genome- and Community-Level Interaction Insights into Carbon Utilization and Element Cycling Functions of Hydrothermarchaeota in Hydrothermal Sediment.</title>
        <authorList>
            <person name="Zhou Z."/>
            <person name="Liu Y."/>
            <person name="Xu W."/>
            <person name="Pan J."/>
            <person name="Luo Z.H."/>
            <person name="Li M."/>
        </authorList>
    </citation>
    <scope>NUCLEOTIDE SEQUENCE [LARGE SCALE GENOMIC DNA]</scope>
    <source>
        <strain evidence="4">HyVt-501</strain>
    </source>
</reference>
<dbReference type="SUPFAM" id="SSF51905">
    <property type="entry name" value="FAD/NAD(P)-binding domain"/>
    <property type="match status" value="1"/>
</dbReference>
<dbReference type="InterPro" id="IPR050097">
    <property type="entry name" value="Ferredoxin-NADP_redctase_2"/>
</dbReference>
<proteinExistence type="predicted"/>
<dbReference type="Proteomes" id="UP000885792">
    <property type="component" value="Unassembled WGS sequence"/>
</dbReference>
<keyword evidence="2" id="KW-0560">Oxidoreductase</keyword>
<dbReference type="InterPro" id="IPR036188">
    <property type="entry name" value="FAD/NAD-bd_sf"/>
</dbReference>
<accession>A0A7C5L6V1</accession>
<protein>
    <submittedName>
        <fullName evidence="4">NAD(P)/FAD-dependent oxidoreductase</fullName>
    </submittedName>
</protein>
<evidence type="ECO:0000313" key="4">
    <source>
        <dbReference type="EMBL" id="HHJ63788.1"/>
    </source>
</evidence>
<feature type="domain" description="FAD/NAD(P)-binding" evidence="3">
    <location>
        <begin position="3"/>
        <end position="129"/>
    </location>
</feature>
<comment type="caution">
    <text evidence="4">The sequence shown here is derived from an EMBL/GenBank/DDBJ whole genome shotgun (WGS) entry which is preliminary data.</text>
</comment>
<evidence type="ECO:0000259" key="3">
    <source>
        <dbReference type="Pfam" id="PF07992"/>
    </source>
</evidence>
<dbReference type="Pfam" id="PF07992">
    <property type="entry name" value="Pyr_redox_2"/>
    <property type="match status" value="1"/>
</dbReference>
<dbReference type="Gene3D" id="3.50.50.60">
    <property type="entry name" value="FAD/NAD(P)-binding domain"/>
    <property type="match status" value="1"/>
</dbReference>
<evidence type="ECO:0000256" key="2">
    <source>
        <dbReference type="ARBA" id="ARBA00023002"/>
    </source>
</evidence>